<feature type="compositionally biased region" description="Acidic residues" evidence="1">
    <location>
        <begin position="642"/>
        <end position="655"/>
    </location>
</feature>
<dbReference type="EMBL" id="VCHE01000086">
    <property type="protein sequence ID" value="KAB2572041.1"/>
    <property type="molecule type" value="Genomic_DNA"/>
</dbReference>
<dbReference type="OrthoDB" id="10661801at2759"/>
<feature type="compositionally biased region" description="Basic residues" evidence="1">
    <location>
        <begin position="610"/>
        <end position="620"/>
    </location>
</feature>
<feature type="compositionally biased region" description="Basic and acidic residues" evidence="1">
    <location>
        <begin position="527"/>
        <end position="537"/>
    </location>
</feature>
<feature type="compositionally biased region" description="Low complexity" evidence="1">
    <location>
        <begin position="730"/>
        <end position="740"/>
    </location>
</feature>
<feature type="region of interest" description="Disordered" evidence="1">
    <location>
        <begin position="572"/>
        <end position="672"/>
    </location>
</feature>
<feature type="region of interest" description="Disordered" evidence="1">
    <location>
        <begin position="64"/>
        <end position="133"/>
    </location>
</feature>
<feature type="compositionally biased region" description="Acidic residues" evidence="1">
    <location>
        <begin position="804"/>
        <end position="825"/>
    </location>
</feature>
<feature type="region of interest" description="Disordered" evidence="1">
    <location>
        <begin position="695"/>
        <end position="873"/>
    </location>
</feature>
<gene>
    <name evidence="2" type="ORF">DBV05_g9288</name>
</gene>
<evidence type="ECO:0000313" key="3">
    <source>
        <dbReference type="Proteomes" id="UP000325902"/>
    </source>
</evidence>
<feature type="compositionally biased region" description="Low complexity" evidence="1">
    <location>
        <begin position="597"/>
        <end position="609"/>
    </location>
</feature>
<feature type="region of interest" description="Disordered" evidence="1">
    <location>
        <begin position="421"/>
        <end position="441"/>
    </location>
</feature>
<comment type="caution">
    <text evidence="2">The sequence shown here is derived from an EMBL/GenBank/DDBJ whole genome shotgun (WGS) entry which is preliminary data.</text>
</comment>
<keyword evidence="3" id="KW-1185">Reference proteome</keyword>
<feature type="compositionally biased region" description="Polar residues" evidence="1">
    <location>
        <begin position="695"/>
        <end position="724"/>
    </location>
</feature>
<feature type="compositionally biased region" description="Polar residues" evidence="1">
    <location>
        <begin position="423"/>
        <end position="438"/>
    </location>
</feature>
<feature type="compositionally biased region" description="Basic and acidic residues" evidence="1">
    <location>
        <begin position="361"/>
        <end position="393"/>
    </location>
</feature>
<accession>A0A5N5D397</accession>
<organism evidence="2 3">
    <name type="scientific">Lasiodiplodia theobromae</name>
    <dbReference type="NCBI Taxonomy" id="45133"/>
    <lineage>
        <taxon>Eukaryota</taxon>
        <taxon>Fungi</taxon>
        <taxon>Dikarya</taxon>
        <taxon>Ascomycota</taxon>
        <taxon>Pezizomycotina</taxon>
        <taxon>Dothideomycetes</taxon>
        <taxon>Dothideomycetes incertae sedis</taxon>
        <taxon>Botryosphaeriales</taxon>
        <taxon>Botryosphaeriaceae</taxon>
        <taxon>Lasiodiplodia</taxon>
    </lineage>
</organism>
<evidence type="ECO:0000256" key="1">
    <source>
        <dbReference type="SAM" id="MobiDB-lite"/>
    </source>
</evidence>
<dbReference type="AlphaFoldDB" id="A0A5N5D397"/>
<feature type="region of interest" description="Disordered" evidence="1">
    <location>
        <begin position="358"/>
        <end position="393"/>
    </location>
</feature>
<proteinExistence type="predicted"/>
<feature type="compositionally biased region" description="Polar residues" evidence="1">
    <location>
        <begin position="748"/>
        <end position="766"/>
    </location>
</feature>
<reference evidence="2 3" key="1">
    <citation type="journal article" date="2019" name="Sci. Rep.">
        <title>A multi-omics analysis of the grapevine pathogen Lasiodiplodia theobromae reveals that temperature affects the expression of virulence- and pathogenicity-related genes.</title>
        <authorList>
            <person name="Felix C."/>
            <person name="Meneses R."/>
            <person name="Goncalves M.F.M."/>
            <person name="Tilleman L."/>
            <person name="Duarte A.S."/>
            <person name="Jorrin-Novo J.V."/>
            <person name="Van de Peer Y."/>
            <person name="Deforce D."/>
            <person name="Van Nieuwerburgh F."/>
            <person name="Esteves A.C."/>
            <person name="Alves A."/>
        </authorList>
    </citation>
    <scope>NUCLEOTIDE SEQUENCE [LARGE SCALE GENOMIC DNA]</scope>
    <source>
        <strain evidence="2 3">LA-SOL3</strain>
    </source>
</reference>
<evidence type="ECO:0000313" key="2">
    <source>
        <dbReference type="EMBL" id="KAB2572041.1"/>
    </source>
</evidence>
<name>A0A5N5D397_9PEZI</name>
<feature type="region of interest" description="Disordered" evidence="1">
    <location>
        <begin position="526"/>
        <end position="558"/>
    </location>
</feature>
<dbReference type="Proteomes" id="UP000325902">
    <property type="component" value="Unassembled WGS sequence"/>
</dbReference>
<sequence length="998" mass="110981">MPSQDKEEMDVAAELLKAVHGSNKRVVNSLLRRTEPELPSPMPDGSEQSIKMLLTNMKKQIDLDKAGNPGVFDALEPPKPGSAKDRELDDDLIAMGITRTKKKQNKTSIKSNPEKGDNKKAKKGGKASTGMTAVVQTQSTATAAPQVEGTRKSARLAGTALTAPGRFTIDEGDDEQDFEVSSISESMDYLATEDQDMQDCAEIDTVLAPRPSLLYPPARGIIVPSVTHPISNIRDTPIHGALVLRPRQSSAIYPPTEEQQADAEQRIIETTLERHPAWDIAKKARKAQDVEYEDIHTLFSRMRLAVQRTDSFEATVRQSFALRNRGFVAEMDDEHDDIDVVLTKAYFQRMEEVMEQFLEEFPPKGSKEEKAMRAKKNRETRSRREAEADAREKEALEAELLEIGGRMTRAQKRMLEEFLGDSTPAQQEPQAESHQQAKAQEEAPVYYQLSEPLRSVVWSRYRNALPSPDPNTPPKETESSMRIVKTPFSRFIGRYMERLRLSSKSRPSASGQVGIERSIENVAPAVSREEALAKPKSEASITNTSDEETLVPKTPRAQLPYTPSLEEMEAMLPQRPTVSPLTPAPASSRRRARRISDSSASDTASGPASKRTKLRVRKAKSPTPLASQQEAVAPSQEIIVLSDDDEESELSDDMSDLTIKTPAKPPGEEVGFKLPKILTQSETIQRIMDRNLGRVTTNASNARPQRNTVLVSSATTQPATSSYDDNADYSSPPSRFTTPTPSNPRGHAQQTESGVDASPASSSTPGVTIIAPDAGSSQGSDWFGYRQQFQDGEDSDSDSRIYNEDDPTEDEDEGNCDDNEEDYGYEDAYARFDDDALTPGPVQILSDRRTPSETGSVEVRTPRQPKRNKGKERMRDDILVVEDDEGNEIHLDPSNFGNFERERARMGAADTRKIHNVWTLCEEMGVADLMNHGIEDEDELTDLYNQEWPGRRIGLETADGQVWVTLKPRKLHEVRQMMTQLEVDMDARSSGRSSSAEY</sequence>
<protein>
    <submittedName>
        <fullName evidence="2">Uncharacterized protein</fullName>
    </submittedName>
</protein>